<evidence type="ECO:0000259" key="7">
    <source>
        <dbReference type="Pfam" id="PF14322"/>
    </source>
</evidence>
<accession>A0A316E2G0</accession>
<keyword evidence="4" id="KW-0472">Membrane</keyword>
<sequence>MQYRKKITISRNLDTKHLFKQTVRMPRITLLLLALGLFSCSDFVEVGPPENILVSETVFNDAATVESALANIYYKMREQGMVSGNFGLTTGLGIYSDELDYYGFDTGYSQLNLHNVLPGNDVITGWWSQGYYLIYSANDVIKGVENSNKLTAMEQDQYKGQALFVRCYMHSLLVALYGDIPYITTTDYLDNNIVVRNTETTVMDNILSDLTLAVDLLEGVDVSSNERVLPDQWAAKALLARMNLYAENWERAASIATELIDNFMLETDLENVFLKESPETIWQLKDGENPKNTQVANQLVIRFIPGQTYSLTDDLFSAFETGDLRKTHWTDSLSDTDNTITLRFAHKYKATLIETESLEYSIVFRLAEQYLIRAEARARSGDNPGALEDLNSIRNRAGLPDTIVGTTGDLLDAILQERRVELFTEQGLRWFDLKRTGTAEEALGDLKTNWKPTDVLLPIPETELEINPNLLPQNPGY</sequence>
<dbReference type="SUPFAM" id="SSF48452">
    <property type="entry name" value="TPR-like"/>
    <property type="match status" value="1"/>
</dbReference>
<dbReference type="RefSeq" id="WP_109650015.1">
    <property type="nucleotide sequence ID" value="NZ_JACWLN010000003.1"/>
</dbReference>
<dbReference type="Proteomes" id="UP000245667">
    <property type="component" value="Unassembled WGS sequence"/>
</dbReference>
<dbReference type="InterPro" id="IPR033985">
    <property type="entry name" value="SusD-like_N"/>
</dbReference>
<keyword evidence="11" id="KW-1185">Reference proteome</keyword>
<keyword evidence="3" id="KW-0732">Signal</keyword>
<dbReference type="OrthoDB" id="621570at2"/>
<evidence type="ECO:0000256" key="3">
    <source>
        <dbReference type="ARBA" id="ARBA00022729"/>
    </source>
</evidence>
<dbReference type="AlphaFoldDB" id="A0A316E2G0"/>
<feature type="domain" description="SusD-like N-terminal" evidence="7">
    <location>
        <begin position="109"/>
        <end position="244"/>
    </location>
</feature>
<protein>
    <submittedName>
        <fullName evidence="9">Putative outer membrane starch-binding protein</fullName>
    </submittedName>
    <submittedName>
        <fullName evidence="8">RagB/SusD family nutrient uptake outer membrane protein</fullName>
    </submittedName>
</protein>
<evidence type="ECO:0000313" key="8">
    <source>
        <dbReference type="EMBL" id="MBD1260586.1"/>
    </source>
</evidence>
<evidence type="ECO:0000256" key="5">
    <source>
        <dbReference type="ARBA" id="ARBA00023237"/>
    </source>
</evidence>
<evidence type="ECO:0000256" key="4">
    <source>
        <dbReference type="ARBA" id="ARBA00023136"/>
    </source>
</evidence>
<comment type="similarity">
    <text evidence="2">Belongs to the SusD family.</text>
</comment>
<dbReference type="Pfam" id="PF07980">
    <property type="entry name" value="SusD_RagB"/>
    <property type="match status" value="1"/>
</dbReference>
<evidence type="ECO:0000259" key="6">
    <source>
        <dbReference type="Pfam" id="PF07980"/>
    </source>
</evidence>
<dbReference type="Gene3D" id="1.25.40.390">
    <property type="match status" value="1"/>
</dbReference>
<evidence type="ECO:0000256" key="2">
    <source>
        <dbReference type="ARBA" id="ARBA00006275"/>
    </source>
</evidence>
<proteinExistence type="inferred from homology"/>
<reference evidence="8 11" key="2">
    <citation type="submission" date="2020-07" db="EMBL/GenBank/DDBJ databases">
        <title>The draft genome sequence of Maribacter polysiphoniae KCTC 22021.</title>
        <authorList>
            <person name="Mu L."/>
        </authorList>
    </citation>
    <scope>NUCLEOTIDE SEQUENCE [LARGE SCALE GENOMIC DNA]</scope>
    <source>
        <strain evidence="8 11">KCTC 22021</strain>
    </source>
</reference>
<comment type="subcellular location">
    <subcellularLocation>
        <location evidence="1">Cell outer membrane</location>
    </subcellularLocation>
</comment>
<reference evidence="9 10" key="1">
    <citation type="submission" date="2018-05" db="EMBL/GenBank/DDBJ databases">
        <title>Genomic Encyclopedia of Archaeal and Bacterial Type Strains, Phase II (KMG-II): from individual species to whole genera.</title>
        <authorList>
            <person name="Goeker M."/>
        </authorList>
    </citation>
    <scope>NUCLEOTIDE SEQUENCE [LARGE SCALE GENOMIC DNA]</scope>
    <source>
        <strain evidence="9 10">DSM 23514</strain>
    </source>
</reference>
<dbReference type="EMBL" id="QGGQ01000003">
    <property type="protein sequence ID" value="PWK24285.1"/>
    <property type="molecule type" value="Genomic_DNA"/>
</dbReference>
<name>A0A316E2G0_9FLAO</name>
<dbReference type="Proteomes" id="UP000651837">
    <property type="component" value="Unassembled WGS sequence"/>
</dbReference>
<comment type="caution">
    <text evidence="9">The sequence shown here is derived from an EMBL/GenBank/DDBJ whole genome shotgun (WGS) entry which is preliminary data.</text>
</comment>
<evidence type="ECO:0000256" key="1">
    <source>
        <dbReference type="ARBA" id="ARBA00004442"/>
    </source>
</evidence>
<dbReference type="EMBL" id="JACWLN010000003">
    <property type="protein sequence ID" value="MBD1260586.1"/>
    <property type="molecule type" value="Genomic_DNA"/>
</dbReference>
<evidence type="ECO:0000313" key="9">
    <source>
        <dbReference type="EMBL" id="PWK24285.1"/>
    </source>
</evidence>
<dbReference type="Pfam" id="PF14322">
    <property type="entry name" value="SusD-like_3"/>
    <property type="match status" value="1"/>
</dbReference>
<organism evidence="9 10">
    <name type="scientific">Maribacter polysiphoniae</name>
    <dbReference type="NCBI Taxonomy" id="429344"/>
    <lineage>
        <taxon>Bacteria</taxon>
        <taxon>Pseudomonadati</taxon>
        <taxon>Bacteroidota</taxon>
        <taxon>Flavobacteriia</taxon>
        <taxon>Flavobacteriales</taxon>
        <taxon>Flavobacteriaceae</taxon>
        <taxon>Maribacter</taxon>
    </lineage>
</organism>
<feature type="domain" description="RagB/SusD" evidence="6">
    <location>
        <begin position="331"/>
        <end position="477"/>
    </location>
</feature>
<dbReference type="InterPro" id="IPR011990">
    <property type="entry name" value="TPR-like_helical_dom_sf"/>
</dbReference>
<gene>
    <name evidence="8" type="ORF">HZY62_08295</name>
    <name evidence="9" type="ORF">LX92_01875</name>
</gene>
<evidence type="ECO:0000313" key="11">
    <source>
        <dbReference type="Proteomes" id="UP000651837"/>
    </source>
</evidence>
<dbReference type="InterPro" id="IPR012944">
    <property type="entry name" value="SusD_RagB_dom"/>
</dbReference>
<evidence type="ECO:0000313" key="10">
    <source>
        <dbReference type="Proteomes" id="UP000245667"/>
    </source>
</evidence>
<keyword evidence="5" id="KW-0998">Cell outer membrane</keyword>
<dbReference type="CDD" id="cd08977">
    <property type="entry name" value="SusD"/>
    <property type="match status" value="1"/>
</dbReference>
<dbReference type="GO" id="GO:0009279">
    <property type="term" value="C:cell outer membrane"/>
    <property type="evidence" value="ECO:0007669"/>
    <property type="project" value="UniProtKB-SubCell"/>
</dbReference>